<protein>
    <submittedName>
        <fullName evidence="1">Uncharacterized protein</fullName>
    </submittedName>
</protein>
<dbReference type="EMBL" id="DXCC01000021">
    <property type="protein sequence ID" value="HIZ15535.1"/>
    <property type="molecule type" value="Genomic_DNA"/>
</dbReference>
<comment type="caution">
    <text evidence="1">The sequence shown here is derived from an EMBL/GenBank/DDBJ whole genome shotgun (WGS) entry which is preliminary data.</text>
</comment>
<evidence type="ECO:0000313" key="2">
    <source>
        <dbReference type="Proteomes" id="UP000824014"/>
    </source>
</evidence>
<dbReference type="Proteomes" id="UP000824014">
    <property type="component" value="Unassembled WGS sequence"/>
</dbReference>
<reference evidence="1" key="1">
    <citation type="journal article" date="2021" name="PeerJ">
        <title>Extensive microbial diversity within the chicken gut microbiome revealed by metagenomics and culture.</title>
        <authorList>
            <person name="Gilroy R."/>
            <person name="Ravi A."/>
            <person name="Getino M."/>
            <person name="Pursley I."/>
            <person name="Horton D.L."/>
            <person name="Alikhan N.F."/>
            <person name="Baker D."/>
            <person name="Gharbi K."/>
            <person name="Hall N."/>
            <person name="Watson M."/>
            <person name="Adriaenssens E.M."/>
            <person name="Foster-Nyarko E."/>
            <person name="Jarju S."/>
            <person name="Secka A."/>
            <person name="Antonio M."/>
            <person name="Oren A."/>
            <person name="Chaudhuri R.R."/>
            <person name="La Ragione R."/>
            <person name="Hildebrand F."/>
            <person name="Pallen M.J."/>
        </authorList>
    </citation>
    <scope>NUCLEOTIDE SEQUENCE</scope>
    <source>
        <strain evidence="1">ChiHjej11B10-19426</strain>
    </source>
</reference>
<proteinExistence type="predicted"/>
<dbReference type="AlphaFoldDB" id="A0A9D2DEQ5"/>
<accession>A0A9D2DEQ5</accession>
<sequence>MQNTSDYMDNHLMAIPADHIVTVYIPVTVDEVVREAAIKFAAVNDIPEIGFSR</sequence>
<gene>
    <name evidence="1" type="ORF">H9816_06460</name>
</gene>
<name>A0A9D2DEQ5_9BACT</name>
<evidence type="ECO:0000313" key="1">
    <source>
        <dbReference type="EMBL" id="HIZ15535.1"/>
    </source>
</evidence>
<reference evidence="1" key="2">
    <citation type="submission" date="2021-04" db="EMBL/GenBank/DDBJ databases">
        <authorList>
            <person name="Gilroy R."/>
        </authorList>
    </citation>
    <scope>NUCLEOTIDE SEQUENCE</scope>
    <source>
        <strain evidence="1">ChiHjej11B10-19426</strain>
    </source>
</reference>
<organism evidence="1 2">
    <name type="scientific">Candidatus Tidjanibacter faecipullorum</name>
    <dbReference type="NCBI Taxonomy" id="2838766"/>
    <lineage>
        <taxon>Bacteria</taxon>
        <taxon>Pseudomonadati</taxon>
        <taxon>Bacteroidota</taxon>
        <taxon>Bacteroidia</taxon>
        <taxon>Bacteroidales</taxon>
        <taxon>Rikenellaceae</taxon>
        <taxon>Tidjanibacter</taxon>
    </lineage>
</organism>